<sequence length="155" mass="17031">MKTALIYVSLLFIKVSILPNTNLLIWMALAMTLDFLTGFSKAVVLNQARTSGCLRKTITKFVQYGGAVAVSVVLSQSAEQHKMQDAMRLASILGDALVVFIIYIEITSIFENLIAIDSESPIAKYFFVPAHKILTAQIKRSPAVQAAENLDQVKP</sequence>
<accession>A0A1M5G1V3</accession>
<gene>
    <name evidence="6" type="ORF">SAMN05444008_11569</name>
</gene>
<dbReference type="Proteomes" id="UP000184368">
    <property type="component" value="Unassembled WGS sequence"/>
</dbReference>
<evidence type="ECO:0000256" key="3">
    <source>
        <dbReference type="ARBA" id="ARBA00022989"/>
    </source>
</evidence>
<organism evidence="6 7">
    <name type="scientific">Cnuella takakiae</name>
    <dbReference type="NCBI Taxonomy" id="1302690"/>
    <lineage>
        <taxon>Bacteria</taxon>
        <taxon>Pseudomonadati</taxon>
        <taxon>Bacteroidota</taxon>
        <taxon>Chitinophagia</taxon>
        <taxon>Chitinophagales</taxon>
        <taxon>Chitinophagaceae</taxon>
        <taxon>Cnuella</taxon>
    </lineage>
</organism>
<dbReference type="AlphaFoldDB" id="A0A1M5G1V3"/>
<evidence type="ECO:0000313" key="6">
    <source>
        <dbReference type="EMBL" id="SHF97807.1"/>
    </source>
</evidence>
<keyword evidence="3 5" id="KW-1133">Transmembrane helix</keyword>
<keyword evidence="4 5" id="KW-0472">Membrane</keyword>
<dbReference type="STRING" id="1302690.BUE76_10655"/>
<evidence type="ECO:0000313" key="7">
    <source>
        <dbReference type="Proteomes" id="UP000184368"/>
    </source>
</evidence>
<dbReference type="InterPro" id="IPR006480">
    <property type="entry name" value="Phage_holin_4_1"/>
</dbReference>
<keyword evidence="2 5" id="KW-0812">Transmembrane</keyword>
<dbReference type="Pfam" id="PF05105">
    <property type="entry name" value="Phage_holin_4_1"/>
    <property type="match status" value="1"/>
</dbReference>
<name>A0A1M5G1V3_9BACT</name>
<dbReference type="RefSeq" id="WP_073046001.1">
    <property type="nucleotide sequence ID" value="NZ_FQUO01000015.1"/>
</dbReference>
<evidence type="ECO:0000256" key="4">
    <source>
        <dbReference type="ARBA" id="ARBA00023136"/>
    </source>
</evidence>
<evidence type="ECO:0000256" key="2">
    <source>
        <dbReference type="ARBA" id="ARBA00022692"/>
    </source>
</evidence>
<dbReference type="OrthoDB" id="669459at2"/>
<feature type="transmembrane region" description="Helical" evidence="5">
    <location>
        <begin position="86"/>
        <end position="104"/>
    </location>
</feature>
<evidence type="ECO:0000256" key="1">
    <source>
        <dbReference type="ARBA" id="ARBA00004141"/>
    </source>
</evidence>
<evidence type="ECO:0000256" key="5">
    <source>
        <dbReference type="SAM" id="Phobius"/>
    </source>
</evidence>
<proteinExistence type="predicted"/>
<comment type="subcellular location">
    <subcellularLocation>
        <location evidence="1">Membrane</location>
        <topology evidence="1">Multi-pass membrane protein</topology>
    </subcellularLocation>
</comment>
<protein>
    <submittedName>
        <fullName evidence="6">Bacteriophage holin family protein</fullName>
    </submittedName>
</protein>
<keyword evidence="7" id="KW-1185">Reference proteome</keyword>
<dbReference type="GO" id="GO:0016020">
    <property type="term" value="C:membrane"/>
    <property type="evidence" value="ECO:0007669"/>
    <property type="project" value="UniProtKB-SubCell"/>
</dbReference>
<dbReference type="EMBL" id="FQUO01000015">
    <property type="protein sequence ID" value="SHF97807.1"/>
    <property type="molecule type" value="Genomic_DNA"/>
</dbReference>
<reference evidence="6 7" key="1">
    <citation type="submission" date="2016-11" db="EMBL/GenBank/DDBJ databases">
        <authorList>
            <person name="Jaros S."/>
            <person name="Januszkiewicz K."/>
            <person name="Wedrychowicz H."/>
        </authorList>
    </citation>
    <scope>NUCLEOTIDE SEQUENCE [LARGE SCALE GENOMIC DNA]</scope>
    <source>
        <strain evidence="6 7">DSM 26897</strain>
    </source>
</reference>